<dbReference type="Proteomes" id="UP001500742">
    <property type="component" value="Unassembled WGS sequence"/>
</dbReference>
<comment type="caution">
    <text evidence="1">The sequence shown here is derived from an EMBL/GenBank/DDBJ whole genome shotgun (WGS) entry which is preliminary data.</text>
</comment>
<keyword evidence="2" id="KW-1185">Reference proteome</keyword>
<dbReference type="EMBL" id="BAAAZC010000053">
    <property type="protein sequence ID" value="GAA3993906.1"/>
    <property type="molecule type" value="Genomic_DNA"/>
</dbReference>
<protein>
    <submittedName>
        <fullName evidence="1">Uncharacterized protein</fullName>
    </submittedName>
</protein>
<gene>
    <name evidence="1" type="ORF">GCM10022210_55000</name>
</gene>
<accession>A0ABP7RA69</accession>
<sequence>MNPAKLTHCDAPEAIAHFIDTDFENRNWIFFCTNCVKRETKNWTEIPALKLLNKIEIRQELIWAWNADHLDYIIGLLSGNEIKDHKWSFFKAYINKNWFTKTKNISDINKLKTMREANSFHL</sequence>
<organism evidence="1 2">
    <name type="scientific">Mucilaginibacter dorajii</name>
    <dbReference type="NCBI Taxonomy" id="692994"/>
    <lineage>
        <taxon>Bacteria</taxon>
        <taxon>Pseudomonadati</taxon>
        <taxon>Bacteroidota</taxon>
        <taxon>Sphingobacteriia</taxon>
        <taxon>Sphingobacteriales</taxon>
        <taxon>Sphingobacteriaceae</taxon>
        <taxon>Mucilaginibacter</taxon>
    </lineage>
</organism>
<reference evidence="2" key="1">
    <citation type="journal article" date="2019" name="Int. J. Syst. Evol. Microbiol.">
        <title>The Global Catalogue of Microorganisms (GCM) 10K type strain sequencing project: providing services to taxonomists for standard genome sequencing and annotation.</title>
        <authorList>
            <consortium name="The Broad Institute Genomics Platform"/>
            <consortium name="The Broad Institute Genome Sequencing Center for Infectious Disease"/>
            <person name="Wu L."/>
            <person name="Ma J."/>
        </authorList>
    </citation>
    <scope>NUCLEOTIDE SEQUENCE [LARGE SCALE GENOMIC DNA]</scope>
    <source>
        <strain evidence="2">JCM 16601</strain>
    </source>
</reference>
<evidence type="ECO:0000313" key="1">
    <source>
        <dbReference type="EMBL" id="GAA3993906.1"/>
    </source>
</evidence>
<proteinExistence type="predicted"/>
<name>A0ABP7RA69_9SPHI</name>
<evidence type="ECO:0000313" key="2">
    <source>
        <dbReference type="Proteomes" id="UP001500742"/>
    </source>
</evidence>